<feature type="region of interest" description="Disordered" evidence="1">
    <location>
        <begin position="220"/>
        <end position="239"/>
    </location>
</feature>
<proteinExistence type="predicted"/>
<dbReference type="OrthoDB" id="2384983at2759"/>
<sequence length="813" mass="90698">MPSSAAVASGTAAAATKAVAFPPLVYPSTPADTEALRQQGPLSLMSLPNECLTLLIQWVASQGVQDLFPLLCVNKRFFYLVVPLLYRDPFRLSARWVWKRSVYKGVIERQTKLIRTLLLCCTRTINKVTPIDPEAEKKKKTPIGRAMAVVRCGNHGNMQANDRRGDRVAPGPSSLTTIATGTTLDGGNRVNCTGAGVRLTQQKGDHSIFKSLFHKLGSSNRAAESKGEQVKSKGLQPKQSHLTKVEKIPIIWDAEKNQPETQRIPGLGRPSSSKLKFPPELTKTIIRLANEPPPMVNYLSYVTHTDVRSWSAASNMTLVHQILGDARPSWHARLQGFVKKTSKKIMGKHSTSDRQASGGATMSPIYDARQDLDDVDDEDDGGFDMAFNFRHNGRNLRCRSGRGTRNKNLWELRDIDFLELLLLFYTSGKMESLSLGMNCSHWYHPSLNVLLQGIPERLSGLRRIVIDHADTVMHNAVPVPQIFIQRHQKAFPGQLREIQVRQSYHYSYDMSKSVLQTIKTMERLEVLDLSIWTGVFSGLESICTDHLRKLLICHHMDVPRPEMFDELLKGCLVLEELSIVVPHPHLFSWAAERRGDLEGSLSGNGTRMTATSSRTATLWSDARSRRPANLPPLRTLTLFGHTPDVVSAFKDVIFAFQDTLESIQVSMYSDMTRVPETHFEVPPSHFVVTDEITQPSFFGVNILPSTGSFNNQPVASQSTHDSHNTAPEMSALWHQEILTSTNDGQQSSSSSGSTAPPRYLTWNWPLPRMRSTTASKNGAAGAVARYPRIMICDSLAFKWGMTVQEDRRSLILV</sequence>
<name>A0A9P6MLA0_9FUNG</name>
<protein>
    <recommendedName>
        <fullName evidence="4">F-box domain-containing protein</fullName>
    </recommendedName>
</protein>
<organism evidence="2 3">
    <name type="scientific">Modicella reniformis</name>
    <dbReference type="NCBI Taxonomy" id="1440133"/>
    <lineage>
        <taxon>Eukaryota</taxon>
        <taxon>Fungi</taxon>
        <taxon>Fungi incertae sedis</taxon>
        <taxon>Mucoromycota</taxon>
        <taxon>Mortierellomycotina</taxon>
        <taxon>Mortierellomycetes</taxon>
        <taxon>Mortierellales</taxon>
        <taxon>Mortierellaceae</taxon>
        <taxon>Modicella</taxon>
    </lineage>
</organism>
<gene>
    <name evidence="2" type="ORF">BGZ65_009839</name>
</gene>
<evidence type="ECO:0000256" key="1">
    <source>
        <dbReference type="SAM" id="MobiDB-lite"/>
    </source>
</evidence>
<dbReference type="Proteomes" id="UP000749646">
    <property type="component" value="Unassembled WGS sequence"/>
</dbReference>
<keyword evidence="3" id="KW-1185">Reference proteome</keyword>
<dbReference type="EMBL" id="JAAAHW010000016">
    <property type="protein sequence ID" value="KAG0007067.1"/>
    <property type="molecule type" value="Genomic_DNA"/>
</dbReference>
<dbReference type="AlphaFoldDB" id="A0A9P6MLA0"/>
<evidence type="ECO:0000313" key="2">
    <source>
        <dbReference type="EMBL" id="KAG0007067.1"/>
    </source>
</evidence>
<evidence type="ECO:0008006" key="4">
    <source>
        <dbReference type="Google" id="ProtNLM"/>
    </source>
</evidence>
<evidence type="ECO:0000313" key="3">
    <source>
        <dbReference type="Proteomes" id="UP000749646"/>
    </source>
</evidence>
<reference evidence="2" key="1">
    <citation type="journal article" date="2020" name="Fungal Divers.">
        <title>Resolving the Mortierellaceae phylogeny through synthesis of multi-gene phylogenetics and phylogenomics.</title>
        <authorList>
            <person name="Vandepol N."/>
            <person name="Liber J."/>
            <person name="Desiro A."/>
            <person name="Na H."/>
            <person name="Kennedy M."/>
            <person name="Barry K."/>
            <person name="Grigoriev I.V."/>
            <person name="Miller A.N."/>
            <person name="O'Donnell K."/>
            <person name="Stajich J.E."/>
            <person name="Bonito G."/>
        </authorList>
    </citation>
    <scope>NUCLEOTIDE SEQUENCE</scope>
    <source>
        <strain evidence="2">MES-2147</strain>
    </source>
</reference>
<comment type="caution">
    <text evidence="2">The sequence shown here is derived from an EMBL/GenBank/DDBJ whole genome shotgun (WGS) entry which is preliminary data.</text>
</comment>
<accession>A0A9P6MLA0</accession>